<feature type="transmembrane region" description="Helical" evidence="8">
    <location>
        <begin position="7"/>
        <end position="26"/>
    </location>
</feature>
<evidence type="ECO:0000256" key="1">
    <source>
        <dbReference type="ARBA" id="ARBA00004651"/>
    </source>
</evidence>
<dbReference type="GO" id="GO:0005886">
    <property type="term" value="C:plasma membrane"/>
    <property type="evidence" value="ECO:0007669"/>
    <property type="project" value="UniProtKB-SubCell"/>
</dbReference>
<evidence type="ECO:0000313" key="10">
    <source>
        <dbReference type="Proteomes" id="UP000315636"/>
    </source>
</evidence>
<evidence type="ECO:0000256" key="2">
    <source>
        <dbReference type="ARBA" id="ARBA00022448"/>
    </source>
</evidence>
<dbReference type="AlphaFoldDB" id="A0A521DSZ4"/>
<dbReference type="InterPro" id="IPR001991">
    <property type="entry name" value="Na-dicarboxylate_symporter"/>
</dbReference>
<accession>A0A521DSZ4</accession>
<protein>
    <submittedName>
        <fullName evidence="9">Na+/H+-dicarboxylate symporter</fullName>
    </submittedName>
</protein>
<evidence type="ECO:0000256" key="3">
    <source>
        <dbReference type="ARBA" id="ARBA00022475"/>
    </source>
</evidence>
<keyword evidence="3" id="KW-1003">Cell membrane</keyword>
<keyword evidence="10" id="KW-1185">Reference proteome</keyword>
<reference evidence="9 10" key="1">
    <citation type="submission" date="2017-05" db="EMBL/GenBank/DDBJ databases">
        <authorList>
            <person name="Varghese N."/>
            <person name="Submissions S."/>
        </authorList>
    </citation>
    <scope>NUCLEOTIDE SEQUENCE [LARGE SCALE GENOMIC DNA]</scope>
    <source>
        <strain evidence="9 10">DSM 45474</strain>
    </source>
</reference>
<dbReference type="Pfam" id="PF00375">
    <property type="entry name" value="SDF"/>
    <property type="match status" value="1"/>
</dbReference>
<evidence type="ECO:0000256" key="7">
    <source>
        <dbReference type="ARBA" id="ARBA00023136"/>
    </source>
</evidence>
<comment type="subcellular location">
    <subcellularLocation>
        <location evidence="1">Cell membrane</location>
        <topology evidence="1">Multi-pass membrane protein</topology>
    </subcellularLocation>
</comment>
<evidence type="ECO:0000256" key="5">
    <source>
        <dbReference type="ARBA" id="ARBA00022847"/>
    </source>
</evidence>
<feature type="transmembrane region" description="Helical" evidence="8">
    <location>
        <begin position="226"/>
        <end position="252"/>
    </location>
</feature>
<dbReference type="RefSeq" id="WP_142505796.1">
    <property type="nucleotide sequence ID" value="NZ_FXTI01000006.1"/>
</dbReference>
<evidence type="ECO:0000256" key="6">
    <source>
        <dbReference type="ARBA" id="ARBA00022989"/>
    </source>
</evidence>
<dbReference type="InterPro" id="IPR036458">
    <property type="entry name" value="Na:dicarbo_symporter_sf"/>
</dbReference>
<keyword evidence="2" id="KW-0813">Transport</keyword>
<dbReference type="InterPro" id="IPR050746">
    <property type="entry name" value="DAACS"/>
</dbReference>
<evidence type="ECO:0000256" key="4">
    <source>
        <dbReference type="ARBA" id="ARBA00022692"/>
    </source>
</evidence>
<evidence type="ECO:0000313" key="9">
    <source>
        <dbReference type="EMBL" id="SMO74702.1"/>
    </source>
</evidence>
<keyword evidence="4 8" id="KW-0812">Transmembrane</keyword>
<feature type="transmembrane region" description="Helical" evidence="8">
    <location>
        <begin position="46"/>
        <end position="68"/>
    </location>
</feature>
<feature type="transmembrane region" description="Helical" evidence="8">
    <location>
        <begin position="80"/>
        <end position="102"/>
    </location>
</feature>
<feature type="transmembrane region" description="Helical" evidence="8">
    <location>
        <begin position="194"/>
        <end position="214"/>
    </location>
</feature>
<dbReference type="FunFam" id="1.10.3860.10:FF:000001">
    <property type="entry name" value="C4-dicarboxylate transport protein"/>
    <property type="match status" value="1"/>
</dbReference>
<dbReference type="PANTHER" id="PTHR11958">
    <property type="entry name" value="SODIUM/DICARBOXYLATE SYMPORTER-RELATED"/>
    <property type="match status" value="1"/>
</dbReference>
<organism evidence="9 10">
    <name type="scientific">Melghirimyces algeriensis</name>
    <dbReference type="NCBI Taxonomy" id="910412"/>
    <lineage>
        <taxon>Bacteria</taxon>
        <taxon>Bacillati</taxon>
        <taxon>Bacillota</taxon>
        <taxon>Bacilli</taxon>
        <taxon>Bacillales</taxon>
        <taxon>Thermoactinomycetaceae</taxon>
        <taxon>Melghirimyces</taxon>
    </lineage>
</organism>
<keyword evidence="7 8" id="KW-0472">Membrane</keyword>
<dbReference type="PANTHER" id="PTHR11958:SF63">
    <property type="entry name" value="AMINO ACID TRANSPORTER"/>
    <property type="match status" value="1"/>
</dbReference>
<keyword evidence="5" id="KW-0769">Symport</keyword>
<sequence>MRVTTKILIAMTLGLVTGVVLNLYFIDLFEILDNYVFSFVGDLFINAIKMVIVPLVFFSIVAGVSSIGETRKLGRISLKTVALYLLTTAIAITIALGITNVVQPGDGVDVASMEEATKDKQAETEQKKPEEQKSPVEMITSMIPQNPVAAMAEGSMLQIIIFALFFGVGISALGEKAQRVREFVEQANEVMMKLVDIIMKTVPYAAFALIASAVGKAGVDLIGSMFIYMACVLGALIVHAAVTYGSFIAVFAKMNPLNFFRKMAPAMEVAFSTSSSAATLPVTMNCVENGLKVPKSVSRFVLPLGATINMDGTSIMQGVAALFIAQLYGWDLGLTAQLTIILTATLASIGTAAVPSAGIVMLFMVLGAIDLPSDQIVTGLAIVFGVDRLLDMSRTAINITGDAMVATCVAKSEGAELHIEKETSQTA</sequence>
<name>A0A521DSZ4_9BACL</name>
<dbReference type="OrthoDB" id="9768885at2"/>
<proteinExistence type="predicted"/>
<feature type="transmembrane region" description="Helical" evidence="8">
    <location>
        <begin position="340"/>
        <end position="366"/>
    </location>
</feature>
<evidence type="ECO:0000256" key="8">
    <source>
        <dbReference type="SAM" id="Phobius"/>
    </source>
</evidence>
<gene>
    <name evidence="9" type="ORF">SAMN06264849_106227</name>
</gene>
<dbReference type="SUPFAM" id="SSF118215">
    <property type="entry name" value="Proton glutamate symport protein"/>
    <property type="match status" value="1"/>
</dbReference>
<keyword evidence="6 8" id="KW-1133">Transmembrane helix</keyword>
<dbReference type="PRINTS" id="PR00173">
    <property type="entry name" value="EDTRNSPORT"/>
</dbReference>
<dbReference type="EMBL" id="FXTI01000006">
    <property type="protein sequence ID" value="SMO74702.1"/>
    <property type="molecule type" value="Genomic_DNA"/>
</dbReference>
<dbReference type="GO" id="GO:0015293">
    <property type="term" value="F:symporter activity"/>
    <property type="evidence" value="ECO:0007669"/>
    <property type="project" value="UniProtKB-KW"/>
</dbReference>
<feature type="transmembrane region" description="Helical" evidence="8">
    <location>
        <begin position="155"/>
        <end position="173"/>
    </location>
</feature>
<dbReference type="Proteomes" id="UP000315636">
    <property type="component" value="Unassembled WGS sequence"/>
</dbReference>
<dbReference type="GO" id="GO:0006835">
    <property type="term" value="P:dicarboxylic acid transport"/>
    <property type="evidence" value="ECO:0007669"/>
    <property type="project" value="UniProtKB-ARBA"/>
</dbReference>
<dbReference type="Gene3D" id="1.10.3860.10">
    <property type="entry name" value="Sodium:dicarboxylate symporter"/>
    <property type="match status" value="1"/>
</dbReference>